<gene>
    <name evidence="2" type="ORF">PGT21_024467</name>
    <name evidence="3" type="ORF">PGTUg99_017136</name>
</gene>
<sequence length="106" mass="11704">MDLFPQAIEASVPNKLAIYLGGKYKSLPGQEGQCLQWWKEHHKEIPVLVSLAKDYLACSATLASVEQCFSAAADGFKANDEFQTAQDFVSQDLMEEEESKTKFAAA</sequence>
<proteinExistence type="predicted"/>
<keyword evidence="4" id="KW-1185">Reference proteome</keyword>
<dbReference type="EMBL" id="VSWC01000119">
    <property type="protein sequence ID" value="KAA1083071.1"/>
    <property type="molecule type" value="Genomic_DNA"/>
</dbReference>
<evidence type="ECO:0000313" key="2">
    <source>
        <dbReference type="EMBL" id="KAA1083071.1"/>
    </source>
</evidence>
<organism evidence="2 4">
    <name type="scientific">Puccinia graminis f. sp. tritici</name>
    <dbReference type="NCBI Taxonomy" id="56615"/>
    <lineage>
        <taxon>Eukaryota</taxon>
        <taxon>Fungi</taxon>
        <taxon>Dikarya</taxon>
        <taxon>Basidiomycota</taxon>
        <taxon>Pucciniomycotina</taxon>
        <taxon>Pucciniomycetes</taxon>
        <taxon>Pucciniales</taxon>
        <taxon>Pucciniaceae</taxon>
        <taxon>Puccinia</taxon>
    </lineage>
</organism>
<dbReference type="SUPFAM" id="SSF53098">
    <property type="entry name" value="Ribonuclease H-like"/>
    <property type="match status" value="1"/>
</dbReference>
<dbReference type="Proteomes" id="UP000324748">
    <property type="component" value="Unassembled WGS sequence"/>
</dbReference>
<name>A0A5B0N1G2_PUCGR</name>
<dbReference type="Proteomes" id="UP000325313">
    <property type="component" value="Unassembled WGS sequence"/>
</dbReference>
<dbReference type="GO" id="GO:0046983">
    <property type="term" value="F:protein dimerization activity"/>
    <property type="evidence" value="ECO:0007669"/>
    <property type="project" value="InterPro"/>
</dbReference>
<evidence type="ECO:0000313" key="5">
    <source>
        <dbReference type="Proteomes" id="UP000325313"/>
    </source>
</evidence>
<comment type="caution">
    <text evidence="2">The sequence shown here is derived from an EMBL/GenBank/DDBJ whole genome shotgun (WGS) entry which is preliminary data.</text>
</comment>
<dbReference type="Pfam" id="PF05699">
    <property type="entry name" value="Dimer_Tnp_hAT"/>
    <property type="match status" value="1"/>
</dbReference>
<dbReference type="InterPro" id="IPR012337">
    <property type="entry name" value="RNaseH-like_sf"/>
</dbReference>
<dbReference type="AlphaFoldDB" id="A0A5B0N1G2"/>
<feature type="domain" description="HAT C-terminal dimerisation" evidence="1">
    <location>
        <begin position="33"/>
        <end position="76"/>
    </location>
</feature>
<accession>A0A5B0N1G2</accession>
<evidence type="ECO:0000259" key="1">
    <source>
        <dbReference type="Pfam" id="PF05699"/>
    </source>
</evidence>
<dbReference type="InterPro" id="IPR008906">
    <property type="entry name" value="HATC_C_dom"/>
</dbReference>
<reference evidence="4 5" key="1">
    <citation type="submission" date="2019-05" db="EMBL/GenBank/DDBJ databases">
        <title>Emergence of the Ug99 lineage of the wheat stem rust pathogen through somatic hybridization.</title>
        <authorList>
            <person name="Li F."/>
            <person name="Upadhyaya N.M."/>
            <person name="Sperschneider J."/>
            <person name="Matny O."/>
            <person name="Nguyen-Phuc H."/>
            <person name="Mago R."/>
            <person name="Raley C."/>
            <person name="Miller M.E."/>
            <person name="Silverstein K.A.T."/>
            <person name="Henningsen E."/>
            <person name="Hirsch C.D."/>
            <person name="Visser B."/>
            <person name="Pretorius Z.A."/>
            <person name="Steffenson B.J."/>
            <person name="Schwessinger B."/>
            <person name="Dodds P.N."/>
            <person name="Figueroa M."/>
        </authorList>
    </citation>
    <scope>NUCLEOTIDE SEQUENCE [LARGE SCALE GENOMIC DNA]</scope>
    <source>
        <strain evidence="2">21-0</strain>
        <strain evidence="3 5">Ug99</strain>
    </source>
</reference>
<protein>
    <recommendedName>
        <fullName evidence="1">HAT C-terminal dimerisation domain-containing protein</fullName>
    </recommendedName>
</protein>
<evidence type="ECO:0000313" key="4">
    <source>
        <dbReference type="Proteomes" id="UP000324748"/>
    </source>
</evidence>
<dbReference type="OrthoDB" id="3264316at2759"/>
<evidence type="ECO:0000313" key="3">
    <source>
        <dbReference type="EMBL" id="KAA1123996.1"/>
    </source>
</evidence>
<dbReference type="EMBL" id="VDEP01000205">
    <property type="protein sequence ID" value="KAA1123996.1"/>
    <property type="molecule type" value="Genomic_DNA"/>
</dbReference>